<dbReference type="EMBL" id="CP097966">
    <property type="protein sequence ID" value="URQ63108.1"/>
    <property type="molecule type" value="Genomic_DNA"/>
</dbReference>
<evidence type="ECO:0000313" key="7">
    <source>
        <dbReference type="Proteomes" id="UP001056381"/>
    </source>
</evidence>
<evidence type="ECO:0000256" key="1">
    <source>
        <dbReference type="ARBA" id="ARBA00000086"/>
    </source>
</evidence>
<sequence>MNKAVYDEGVKYLLQVEPNFKKILPEEEINFFVRPQGFAGILHLVIEQQVSVQSANAIKKKVQALMSNVNSQSFLELPTNKLREAGLSRPKISYLKGIATEEINGNLNYSNITKMEDEEARIYLCQFKGIGKWTADCYLMASLDRPDVWPENDIGLQEGVKRLKDLKERPSIEDMTSIARDWRPFRSVAANLIWADYD</sequence>
<dbReference type="PANTHER" id="PTHR43003:SF5">
    <property type="entry name" value="DNA-3-METHYLADENINE GLYCOSYLASE"/>
    <property type="match status" value="1"/>
</dbReference>
<keyword evidence="3" id="KW-0227">DNA damage</keyword>
<dbReference type="GO" id="GO:0005737">
    <property type="term" value="C:cytoplasm"/>
    <property type="evidence" value="ECO:0007669"/>
    <property type="project" value="TreeGrafter"/>
</dbReference>
<accession>A0A9Q8X3W8</accession>
<evidence type="ECO:0000256" key="2">
    <source>
        <dbReference type="ARBA" id="ARBA00012000"/>
    </source>
</evidence>
<dbReference type="Pfam" id="PF00730">
    <property type="entry name" value="HhH-GPD"/>
    <property type="match status" value="1"/>
</dbReference>
<dbReference type="GO" id="GO:0008725">
    <property type="term" value="F:DNA-3-methyladenine glycosylase activity"/>
    <property type="evidence" value="ECO:0007669"/>
    <property type="project" value="TreeGrafter"/>
</dbReference>
<keyword evidence="4" id="KW-0234">DNA repair</keyword>
<feature type="domain" description="HhH-GPD" evidence="5">
    <location>
        <begin position="46"/>
        <end position="198"/>
    </location>
</feature>
<dbReference type="GO" id="GO:0032131">
    <property type="term" value="F:alkylated DNA binding"/>
    <property type="evidence" value="ECO:0007669"/>
    <property type="project" value="TreeGrafter"/>
</dbReference>
<organism evidence="6 7">
    <name type="scientific">SAR86 cluster bacterium</name>
    <dbReference type="NCBI Taxonomy" id="2030880"/>
    <lineage>
        <taxon>Bacteria</taxon>
        <taxon>Pseudomonadati</taxon>
        <taxon>Pseudomonadota</taxon>
        <taxon>Gammaproteobacteria</taxon>
        <taxon>SAR86 cluster</taxon>
    </lineage>
</organism>
<dbReference type="GO" id="GO:0006307">
    <property type="term" value="P:DNA alkylation repair"/>
    <property type="evidence" value="ECO:0007669"/>
    <property type="project" value="TreeGrafter"/>
</dbReference>
<protein>
    <recommendedName>
        <fullName evidence="2">DNA-3-methyladenine glycosylase II</fullName>
        <ecNumber evidence="2">3.2.2.21</ecNumber>
    </recommendedName>
</protein>
<dbReference type="Proteomes" id="UP001056381">
    <property type="component" value="Chromosome"/>
</dbReference>
<dbReference type="InterPro" id="IPR051912">
    <property type="entry name" value="Alkylbase_DNA_Glycosylase/TA"/>
</dbReference>
<dbReference type="Gene3D" id="1.10.340.30">
    <property type="entry name" value="Hypothetical protein, domain 2"/>
    <property type="match status" value="1"/>
</dbReference>
<comment type="catalytic activity">
    <reaction evidence="1">
        <text>Hydrolysis of alkylated DNA, releasing 3-methyladenine, 3-methylguanine, 7-methylguanine and 7-methyladenine.</text>
        <dbReference type="EC" id="3.2.2.21"/>
    </reaction>
</comment>
<reference evidence="6" key="1">
    <citation type="submission" date="2022-05" db="EMBL/GenBank/DDBJ databases">
        <title>Single-amplified genomics reveal most streamlined microbe among free-living bacteria.</title>
        <authorList>
            <person name="Roda-Garcia J."/>
            <person name="Haro-Moreno J.M."/>
            <person name="Rodriguez-Valera F."/>
            <person name="Almagro-Moreno S."/>
            <person name="Lopez-Perez M."/>
        </authorList>
    </citation>
    <scope>NUCLEOTIDE SEQUENCE</scope>
    <source>
        <strain evidence="6">TMED112-D2-2</strain>
    </source>
</reference>
<name>A0A9Q8X3W8_9GAMM</name>
<evidence type="ECO:0000256" key="3">
    <source>
        <dbReference type="ARBA" id="ARBA00022763"/>
    </source>
</evidence>
<evidence type="ECO:0000256" key="4">
    <source>
        <dbReference type="ARBA" id="ARBA00023204"/>
    </source>
</evidence>
<evidence type="ECO:0000259" key="5">
    <source>
        <dbReference type="SMART" id="SM00478"/>
    </source>
</evidence>
<dbReference type="InterPro" id="IPR003265">
    <property type="entry name" value="HhH-GPD_domain"/>
</dbReference>
<dbReference type="Gene3D" id="1.10.1670.40">
    <property type="match status" value="1"/>
</dbReference>
<dbReference type="InterPro" id="IPR011257">
    <property type="entry name" value="DNA_glycosylase"/>
</dbReference>
<dbReference type="GO" id="GO:0032993">
    <property type="term" value="C:protein-DNA complex"/>
    <property type="evidence" value="ECO:0007669"/>
    <property type="project" value="TreeGrafter"/>
</dbReference>
<dbReference type="EC" id="3.2.2.21" evidence="2"/>
<dbReference type="PANTHER" id="PTHR43003">
    <property type="entry name" value="DNA-3-METHYLADENINE GLYCOSYLASE"/>
    <property type="match status" value="1"/>
</dbReference>
<evidence type="ECO:0000313" key="6">
    <source>
        <dbReference type="EMBL" id="URQ63108.1"/>
    </source>
</evidence>
<gene>
    <name evidence="6" type="ORF">M9B40_05135</name>
</gene>
<dbReference type="GO" id="GO:0006285">
    <property type="term" value="P:base-excision repair, AP site formation"/>
    <property type="evidence" value="ECO:0007669"/>
    <property type="project" value="TreeGrafter"/>
</dbReference>
<dbReference type="CDD" id="cd00056">
    <property type="entry name" value="ENDO3c"/>
    <property type="match status" value="1"/>
</dbReference>
<dbReference type="SMART" id="SM00478">
    <property type="entry name" value="ENDO3c"/>
    <property type="match status" value="1"/>
</dbReference>
<keyword evidence="7" id="KW-1185">Reference proteome</keyword>
<dbReference type="AlphaFoldDB" id="A0A9Q8X3W8"/>
<dbReference type="GO" id="GO:0043916">
    <property type="term" value="F:DNA-7-methylguanine glycosylase activity"/>
    <property type="evidence" value="ECO:0007669"/>
    <property type="project" value="TreeGrafter"/>
</dbReference>
<proteinExistence type="predicted"/>
<dbReference type="SUPFAM" id="SSF48150">
    <property type="entry name" value="DNA-glycosylase"/>
    <property type="match status" value="1"/>
</dbReference>